<evidence type="ECO:0000313" key="1">
    <source>
        <dbReference type="EMBL" id="QJB68561.1"/>
    </source>
</evidence>
<gene>
    <name evidence="1" type="ORF">HF685_04060</name>
</gene>
<dbReference type="EMBL" id="CP051217">
    <property type="protein sequence ID" value="QJB68561.1"/>
    <property type="molecule type" value="Genomic_DNA"/>
</dbReference>
<reference evidence="1 2" key="1">
    <citation type="submission" date="2020-04" db="EMBL/GenBank/DDBJ databases">
        <title>Genome sequence for Sphingorhabdus sp. strain M1.</title>
        <authorList>
            <person name="Park S.-J."/>
        </authorList>
    </citation>
    <scope>NUCLEOTIDE SEQUENCE [LARGE SCALE GENOMIC DNA]</scope>
    <source>
        <strain evidence="1 2">JK6</strain>
    </source>
</reference>
<dbReference type="RefSeq" id="WP_168818403.1">
    <property type="nucleotide sequence ID" value="NZ_CP051217.1"/>
</dbReference>
<organism evidence="1 2">
    <name type="scientific">Parasphingorhabdus halotolerans</name>
    <dbReference type="NCBI Taxonomy" id="2725558"/>
    <lineage>
        <taxon>Bacteria</taxon>
        <taxon>Pseudomonadati</taxon>
        <taxon>Pseudomonadota</taxon>
        <taxon>Alphaproteobacteria</taxon>
        <taxon>Sphingomonadales</taxon>
        <taxon>Sphingomonadaceae</taxon>
        <taxon>Parasphingorhabdus</taxon>
    </lineage>
</organism>
<sequence length="116" mass="13083">MNPIKIAEQLVSVRKHRNEVLGPEVAALGEYGWIILLELFVYYKADKELSLSRLFANNDIPKSTGMRTIKCLLDCGILKEKFMFENEDNLSVELSSEAASKMNVVLRVALQSTSFT</sequence>
<accession>A0A6H2DLD4</accession>
<name>A0A6H2DLD4_9SPHN</name>
<proteinExistence type="predicted"/>
<dbReference type="KEGG" id="phao:HF685_04060"/>
<dbReference type="AlphaFoldDB" id="A0A6H2DLD4"/>
<protein>
    <submittedName>
        <fullName evidence="1">Uncharacterized protein</fullName>
    </submittedName>
</protein>
<dbReference type="Proteomes" id="UP000501600">
    <property type="component" value="Chromosome"/>
</dbReference>
<evidence type="ECO:0000313" key="2">
    <source>
        <dbReference type="Proteomes" id="UP000501600"/>
    </source>
</evidence>
<keyword evidence="2" id="KW-1185">Reference proteome</keyword>